<dbReference type="AlphaFoldDB" id="A0A674B6E1"/>
<name>A0A674B6E1_SALTR</name>
<evidence type="ECO:0000256" key="11">
    <source>
        <dbReference type="SAM" id="MobiDB-lite"/>
    </source>
</evidence>
<evidence type="ECO:0000256" key="3">
    <source>
        <dbReference type="ARBA" id="ARBA00004552"/>
    </source>
</evidence>
<proteinExistence type="inferred from homology"/>
<evidence type="ECO:0000313" key="13">
    <source>
        <dbReference type="Proteomes" id="UP000472277"/>
    </source>
</evidence>
<gene>
    <name evidence="12" type="primary">PALMD</name>
    <name evidence="12" type="synonym">LOC115156799</name>
</gene>
<dbReference type="Proteomes" id="UP000472277">
    <property type="component" value="Chromosome 21"/>
</dbReference>
<comment type="similarity">
    <text evidence="4">Belongs to the paralemmin family.</text>
</comment>
<evidence type="ECO:0000313" key="12">
    <source>
        <dbReference type="Ensembl" id="ENSSTUP00000066970.1"/>
    </source>
</evidence>
<feature type="region of interest" description="Disordered" evidence="11">
    <location>
        <begin position="47"/>
        <end position="71"/>
    </location>
</feature>
<protein>
    <recommendedName>
        <fullName evidence="9">Palmdelphin</fullName>
    </recommendedName>
</protein>
<feature type="compositionally biased region" description="Polar residues" evidence="11">
    <location>
        <begin position="54"/>
        <end position="63"/>
    </location>
</feature>
<dbReference type="GO" id="GO:0005737">
    <property type="term" value="C:cytoplasm"/>
    <property type="evidence" value="ECO:0007669"/>
    <property type="project" value="UniProtKB-SubCell"/>
</dbReference>
<evidence type="ECO:0000256" key="7">
    <source>
        <dbReference type="ARBA" id="ARBA00023054"/>
    </source>
</evidence>
<dbReference type="OMA" id="FASHRSH"/>
<dbReference type="GO" id="GO:0008360">
    <property type="term" value="P:regulation of cell shape"/>
    <property type="evidence" value="ECO:0007669"/>
    <property type="project" value="InterPro"/>
</dbReference>
<reference evidence="12" key="2">
    <citation type="submission" date="2025-09" db="UniProtKB">
        <authorList>
            <consortium name="Ensembl"/>
        </authorList>
    </citation>
    <scope>IDENTIFICATION</scope>
</reference>
<accession>A0A674B6E1</accession>
<dbReference type="PANTHER" id="PTHR46881:SF1">
    <property type="entry name" value="PALMDELPHIN"/>
    <property type="match status" value="1"/>
</dbReference>
<organism evidence="12 13">
    <name type="scientific">Salmo trutta</name>
    <name type="common">Brown trout</name>
    <dbReference type="NCBI Taxonomy" id="8032"/>
    <lineage>
        <taxon>Eukaryota</taxon>
        <taxon>Metazoa</taxon>
        <taxon>Chordata</taxon>
        <taxon>Craniata</taxon>
        <taxon>Vertebrata</taxon>
        <taxon>Euteleostomi</taxon>
        <taxon>Actinopterygii</taxon>
        <taxon>Neopterygii</taxon>
        <taxon>Teleostei</taxon>
        <taxon>Protacanthopterygii</taxon>
        <taxon>Salmoniformes</taxon>
        <taxon>Salmonidae</taxon>
        <taxon>Salmoninae</taxon>
        <taxon>Salmo</taxon>
    </lineage>
</organism>
<keyword evidence="6" id="KW-0770">Synapse</keyword>
<dbReference type="PANTHER" id="PTHR46881">
    <property type="entry name" value="PALMDELPHIN"/>
    <property type="match status" value="1"/>
</dbReference>
<evidence type="ECO:0000256" key="8">
    <source>
        <dbReference type="ARBA" id="ARBA00023273"/>
    </source>
</evidence>
<keyword evidence="8" id="KW-0966">Cell projection</keyword>
<evidence type="ECO:0000256" key="1">
    <source>
        <dbReference type="ARBA" id="ARBA00004279"/>
    </source>
</evidence>
<dbReference type="GeneTree" id="ENSGT00940000157718"/>
<evidence type="ECO:0000256" key="6">
    <source>
        <dbReference type="ARBA" id="ARBA00023018"/>
    </source>
</evidence>
<dbReference type="GO" id="GO:0016020">
    <property type="term" value="C:membrane"/>
    <property type="evidence" value="ECO:0007669"/>
    <property type="project" value="InterPro"/>
</dbReference>
<dbReference type="Ensembl" id="ENSSTUT00000071003.1">
    <property type="protein sequence ID" value="ENSSTUP00000066970.1"/>
    <property type="gene ID" value="ENSSTUG00000029283.1"/>
</dbReference>
<evidence type="ECO:0000256" key="10">
    <source>
        <dbReference type="SAM" id="Coils"/>
    </source>
</evidence>
<feature type="region of interest" description="Disordered" evidence="11">
    <location>
        <begin position="132"/>
        <end position="159"/>
    </location>
</feature>
<dbReference type="GO" id="GO:0043197">
    <property type="term" value="C:dendritic spine"/>
    <property type="evidence" value="ECO:0007669"/>
    <property type="project" value="UniProtKB-SubCell"/>
</dbReference>
<comment type="subcellular location">
    <subcellularLocation>
        <location evidence="1">Cell projection</location>
        <location evidence="1">Dendrite</location>
    </subcellularLocation>
    <subcellularLocation>
        <location evidence="3">Cell projection</location>
        <location evidence="3">Dendritic spine</location>
    </subcellularLocation>
    <subcellularLocation>
        <location evidence="2">Cytoplasm</location>
    </subcellularLocation>
</comment>
<dbReference type="InParanoid" id="A0A674B6E1"/>
<keyword evidence="13" id="KW-1185">Reference proteome</keyword>
<feature type="region of interest" description="Disordered" evidence="11">
    <location>
        <begin position="242"/>
        <end position="344"/>
    </location>
</feature>
<evidence type="ECO:0000256" key="4">
    <source>
        <dbReference type="ARBA" id="ARBA00005756"/>
    </source>
</evidence>
<feature type="compositionally biased region" description="Polar residues" evidence="11">
    <location>
        <begin position="258"/>
        <end position="269"/>
    </location>
</feature>
<evidence type="ECO:0000256" key="9">
    <source>
        <dbReference type="ARBA" id="ARBA00040857"/>
    </source>
</evidence>
<keyword evidence="7 10" id="KW-0175">Coiled coil</keyword>
<keyword evidence="5" id="KW-0963">Cytoplasm</keyword>
<feature type="coiled-coil region" evidence="10">
    <location>
        <begin position="73"/>
        <end position="100"/>
    </location>
</feature>
<evidence type="ECO:0000256" key="5">
    <source>
        <dbReference type="ARBA" id="ARBA00022490"/>
    </source>
</evidence>
<sequence>MEEAELIKDRLQAIMDKRKVQEDIVHKKLEIDKEKLKLQHLKKKSLREQWLMDGTSNQSPQQRETLRGDRQQTKLLQTSIHRIEKEIEALEREETMISKNEGFILKRLKAIEKTPEEIIKEAKENFQEEPIRINPATPDAPKSYKPPISKKQSFESNKDTPKQTMFAMEINVQKDLRTGETRVLSTSTVTPQVLQRRGVKVYDDGRKSVYALRSDESQLGDGSNRVDKLSPMEVEVLLRAATEQKKSQSGPLGHQGHQESVSAFSTNCGPHSHQKPTLPAFSTTSGSWGHHESVPTFSNPCGSRGHQEVSPMEVAEQLRKGTVQKMPQSGAFPKDHRGHQESVPAFSNTCSRRASVPNKPQQSHAKVIYETNGNGYQQESYKRDVLSRKELHYIDGVHNSELESLSSSPHIPVHSFIGRQDEEYYQPNNGYNQNPFSYGVEKGFLTDGSYHNPRESQRGGMFYDSSVEMDQRPSPIYQEDSHFSILNTMDTSKPVTAIFMGYQTAEDDSGRGLGYEGSIQAELVVIGDEDGVDESNPQFNTYTADGYNNRGYHHCQTQQNLIKYMGEPTANFNSNNASPYTASRNLVYPGQQAKESHYLYSDGQSDEDGTEKHSAPGIRKIKKIKKRTKPCCTLM</sequence>
<evidence type="ECO:0000256" key="2">
    <source>
        <dbReference type="ARBA" id="ARBA00004496"/>
    </source>
</evidence>
<reference evidence="12" key="1">
    <citation type="submission" date="2025-08" db="UniProtKB">
        <authorList>
            <consortium name="Ensembl"/>
        </authorList>
    </citation>
    <scope>IDENTIFICATION</scope>
</reference>
<dbReference type="Pfam" id="PF03285">
    <property type="entry name" value="Paralemmin"/>
    <property type="match status" value="2"/>
</dbReference>
<dbReference type="InterPro" id="IPR004965">
    <property type="entry name" value="Paralemmin"/>
</dbReference>